<dbReference type="InterPro" id="IPR056703">
    <property type="entry name" value="DUF7801"/>
</dbReference>
<feature type="compositionally biased region" description="Gly residues" evidence="2">
    <location>
        <begin position="9"/>
        <end position="20"/>
    </location>
</feature>
<evidence type="ECO:0000259" key="4">
    <source>
        <dbReference type="Pfam" id="PF25078"/>
    </source>
</evidence>
<reference evidence="5" key="1">
    <citation type="journal article" date="2023" name="Mol. Phylogenet. Evol.">
        <title>Genome-scale phylogeny and comparative genomics of the fungal order Sordariales.</title>
        <authorList>
            <person name="Hensen N."/>
            <person name="Bonometti L."/>
            <person name="Westerberg I."/>
            <person name="Brannstrom I.O."/>
            <person name="Guillou S."/>
            <person name="Cros-Aarteil S."/>
            <person name="Calhoun S."/>
            <person name="Haridas S."/>
            <person name="Kuo A."/>
            <person name="Mondo S."/>
            <person name="Pangilinan J."/>
            <person name="Riley R."/>
            <person name="LaButti K."/>
            <person name="Andreopoulos B."/>
            <person name="Lipzen A."/>
            <person name="Chen C."/>
            <person name="Yan M."/>
            <person name="Daum C."/>
            <person name="Ng V."/>
            <person name="Clum A."/>
            <person name="Steindorff A."/>
            <person name="Ohm R.A."/>
            <person name="Martin F."/>
            <person name="Silar P."/>
            <person name="Natvig D.O."/>
            <person name="Lalanne C."/>
            <person name="Gautier V."/>
            <person name="Ament-Velasquez S.L."/>
            <person name="Kruys A."/>
            <person name="Hutchinson M.I."/>
            <person name="Powell A.J."/>
            <person name="Barry K."/>
            <person name="Miller A.N."/>
            <person name="Grigoriev I.V."/>
            <person name="Debuchy R."/>
            <person name="Gladieux P."/>
            <person name="Hiltunen Thoren M."/>
            <person name="Johannesson H."/>
        </authorList>
    </citation>
    <scope>NUCLEOTIDE SEQUENCE</scope>
    <source>
        <strain evidence="5">PSN324</strain>
    </source>
</reference>
<evidence type="ECO:0000256" key="1">
    <source>
        <dbReference type="SAM" id="Coils"/>
    </source>
</evidence>
<dbReference type="Pfam" id="PF15456">
    <property type="entry name" value="Uds1"/>
    <property type="match status" value="1"/>
</dbReference>
<dbReference type="Pfam" id="PF25078">
    <property type="entry name" value="DUF7801"/>
    <property type="match status" value="1"/>
</dbReference>
<sequence>MNGAETRRGGSGGGGVGGANGFTAYNPGRAPPPAVQPLVSPPAKVLVEGYRREIITNFEKEKPRHNAVNATRSPSSVHVDLKDSIQVHLLTETALSDSKGFEILSQEQVDELKRQVQSLTMRVEQARTNLAIQSKYRDAAVSMARLYSPTTTEGKMDSLLGRSMSDSAKEAEMEKQASERQCEELAAELFTLERRLMDAQKPLLQHTAGILQLTHRASSRRAGLPQLGQPMMNGIPGSPESLYTYTNTRNSMEISSAELDIQERNLYLPLDAPTNRARINPIEIPMKSPIREQNAQLRELREEVERLKDENARCRDELDQLKSSEQELKDEYERLKDEHARTQEETTRLKDEATRAQESDGSRIREADTRLQAIEQQMSAQVEDLQVQTSGQLKTIADTESKLEVLNNKLRDMVVAFNPEKNGAFSSPGAATGSGETITSQLDYLEKAISAAVQEQKARVADHAEASSASAETAVTATALAKVGGSLDQVQERLQNLTRQVQFLLQQANVSQQPPVDGTTNDQLEYLENAFDTISSEMNRALEESLAVSAGKRDIEQVDAVLMGLWEIIQSGYAEIAQQKAARRQARALGQQNPDDDDELSSNEFEPDLSEPYSLQAFSTKVQWLYAQATSLREQKYILQRQIKQQRELNNRSESEKDQELQVKREELEKTHMLLDDSERAAKEAQDQLQKLLNDMETLQKTNAANDAATSSASIATQEQLKERNAQVAAMESEYREAQTRLATVEANMVNVQNQYVQANDARIAAEAELASLEKVCGQAKEARLAAEAEVESLRTQLAEVAEAKSAVDAQAEHLQERIKTKDEELERMNMLVIELKTEMTIAKAELDGAYGSRKQRAAEVAKLTVKEETAELNSQVIRLRSELESALKDLEDITRESINAEKEKLDLESKLDDALAARQGLEGEVKVLSQRLDRAKEELDKEKLRPLPSPAAVGGGMRVGASMLSEQFRATMKEERKKFQEEIKEEQAKRRKLEEELRAIKRGTTLSNASGRTGTGGAAGGGGAGAGAGGLLSPSR</sequence>
<feature type="compositionally biased region" description="Basic and acidic residues" evidence="2">
    <location>
        <begin position="980"/>
        <end position="1000"/>
    </location>
</feature>
<protein>
    <submittedName>
        <fullName evidence="5">Up-regulated during septation-domain-containing protein</fullName>
    </submittedName>
</protein>
<dbReference type="InterPro" id="IPR029191">
    <property type="entry name" value="Uds1"/>
</dbReference>
<keyword evidence="6" id="KW-1185">Reference proteome</keyword>
<name>A0AAV9HDH2_9PEZI</name>
<feature type="domain" description="Up-regulated during septation protein 1" evidence="3">
    <location>
        <begin position="87"/>
        <end position="214"/>
    </location>
</feature>
<feature type="coiled-coil region" evidence="1">
    <location>
        <begin position="639"/>
        <end position="839"/>
    </location>
</feature>
<dbReference type="AlphaFoldDB" id="A0AAV9HDH2"/>
<dbReference type="GO" id="GO:0005200">
    <property type="term" value="F:structural constituent of cytoskeleton"/>
    <property type="evidence" value="ECO:0007669"/>
    <property type="project" value="TreeGrafter"/>
</dbReference>
<gene>
    <name evidence="5" type="ORF">QBC42DRAFT_290901</name>
</gene>
<feature type="compositionally biased region" description="Gly residues" evidence="2">
    <location>
        <begin position="1014"/>
        <end position="1031"/>
    </location>
</feature>
<comment type="caution">
    <text evidence="5">The sequence shown here is derived from an EMBL/GenBank/DDBJ whole genome shotgun (WGS) entry which is preliminary data.</text>
</comment>
<feature type="domain" description="DUF7801" evidence="4">
    <location>
        <begin position="813"/>
        <end position="875"/>
    </location>
</feature>
<keyword evidence="1" id="KW-0175">Coiled coil</keyword>
<feature type="coiled-coil region" evidence="1">
    <location>
        <begin position="168"/>
        <end position="195"/>
    </location>
</feature>
<dbReference type="Proteomes" id="UP001321749">
    <property type="component" value="Unassembled WGS sequence"/>
</dbReference>
<dbReference type="GO" id="GO:0005856">
    <property type="term" value="C:cytoskeleton"/>
    <property type="evidence" value="ECO:0007669"/>
    <property type="project" value="TreeGrafter"/>
</dbReference>
<organism evidence="5 6">
    <name type="scientific">Cladorrhinum samala</name>
    <dbReference type="NCBI Taxonomy" id="585594"/>
    <lineage>
        <taxon>Eukaryota</taxon>
        <taxon>Fungi</taxon>
        <taxon>Dikarya</taxon>
        <taxon>Ascomycota</taxon>
        <taxon>Pezizomycotina</taxon>
        <taxon>Sordariomycetes</taxon>
        <taxon>Sordariomycetidae</taxon>
        <taxon>Sordariales</taxon>
        <taxon>Podosporaceae</taxon>
        <taxon>Cladorrhinum</taxon>
    </lineage>
</organism>
<feature type="coiled-coil region" evidence="1">
    <location>
        <begin position="870"/>
        <end position="946"/>
    </location>
</feature>
<evidence type="ECO:0000259" key="3">
    <source>
        <dbReference type="Pfam" id="PF15456"/>
    </source>
</evidence>
<evidence type="ECO:0000313" key="6">
    <source>
        <dbReference type="Proteomes" id="UP001321749"/>
    </source>
</evidence>
<feature type="region of interest" description="Disordered" evidence="2">
    <location>
        <begin position="585"/>
        <end position="607"/>
    </location>
</feature>
<feature type="coiled-coil region" evidence="1">
    <location>
        <begin position="480"/>
        <end position="544"/>
    </location>
</feature>
<reference evidence="5" key="2">
    <citation type="submission" date="2023-06" db="EMBL/GenBank/DDBJ databases">
        <authorList>
            <consortium name="Lawrence Berkeley National Laboratory"/>
            <person name="Mondo S.J."/>
            <person name="Hensen N."/>
            <person name="Bonometti L."/>
            <person name="Westerberg I."/>
            <person name="Brannstrom I.O."/>
            <person name="Guillou S."/>
            <person name="Cros-Aarteil S."/>
            <person name="Calhoun S."/>
            <person name="Haridas S."/>
            <person name="Kuo A."/>
            <person name="Pangilinan J."/>
            <person name="Riley R."/>
            <person name="Labutti K."/>
            <person name="Andreopoulos B."/>
            <person name="Lipzen A."/>
            <person name="Chen C."/>
            <person name="Yanf M."/>
            <person name="Daum C."/>
            <person name="Ng V."/>
            <person name="Clum A."/>
            <person name="Steindorff A."/>
            <person name="Ohm R."/>
            <person name="Martin F."/>
            <person name="Silar P."/>
            <person name="Natvig D."/>
            <person name="Lalanne C."/>
            <person name="Gautier V."/>
            <person name="Ament-Velasquez S.L."/>
            <person name="Kruys A."/>
            <person name="Hutchinson M.I."/>
            <person name="Powell A.J."/>
            <person name="Barry K."/>
            <person name="Miller A.N."/>
            <person name="Grigoriev I.V."/>
            <person name="Debuchy R."/>
            <person name="Gladieux P."/>
            <person name="Thoren M.H."/>
            <person name="Johannesson H."/>
        </authorList>
    </citation>
    <scope>NUCLEOTIDE SEQUENCE</scope>
    <source>
        <strain evidence="5">PSN324</strain>
    </source>
</reference>
<dbReference type="PANTHER" id="PTHR47357">
    <property type="entry name" value="COP1-INTERACTIVE PROTEIN 1"/>
    <property type="match status" value="1"/>
</dbReference>
<proteinExistence type="predicted"/>
<feature type="region of interest" description="Disordered" evidence="2">
    <location>
        <begin position="335"/>
        <end position="364"/>
    </location>
</feature>
<dbReference type="EMBL" id="MU865082">
    <property type="protein sequence ID" value="KAK4458115.1"/>
    <property type="molecule type" value="Genomic_DNA"/>
</dbReference>
<dbReference type="PANTHER" id="PTHR47357:SF1">
    <property type="entry name" value="SPINDLE POLE BODY COMPONENT 110"/>
    <property type="match status" value="1"/>
</dbReference>
<accession>A0AAV9HDH2</accession>
<feature type="region of interest" description="Disordered" evidence="2">
    <location>
        <begin position="980"/>
        <end position="1037"/>
    </location>
</feature>
<feature type="compositionally biased region" description="Acidic residues" evidence="2">
    <location>
        <begin position="594"/>
        <end position="607"/>
    </location>
</feature>
<evidence type="ECO:0000256" key="2">
    <source>
        <dbReference type="SAM" id="MobiDB-lite"/>
    </source>
</evidence>
<feature type="region of interest" description="Disordered" evidence="2">
    <location>
        <begin position="1"/>
        <end position="37"/>
    </location>
</feature>
<evidence type="ECO:0000313" key="5">
    <source>
        <dbReference type="EMBL" id="KAK4458115.1"/>
    </source>
</evidence>